<protein>
    <recommendedName>
        <fullName evidence="2">Uncharacterized protein TP-0789 domain-containing protein</fullName>
    </recommendedName>
</protein>
<organism evidence="3 4">
    <name type="scientific">Solimonas fluminis</name>
    <dbReference type="NCBI Taxonomy" id="2086571"/>
    <lineage>
        <taxon>Bacteria</taxon>
        <taxon>Pseudomonadati</taxon>
        <taxon>Pseudomonadota</taxon>
        <taxon>Gammaproteobacteria</taxon>
        <taxon>Nevskiales</taxon>
        <taxon>Nevskiaceae</taxon>
        <taxon>Solimonas</taxon>
    </lineage>
</organism>
<feature type="compositionally biased region" description="Basic residues" evidence="1">
    <location>
        <begin position="31"/>
        <end position="42"/>
    </location>
</feature>
<name>A0A2S5TFG9_9GAMM</name>
<dbReference type="EMBL" id="PSNW01000006">
    <property type="protein sequence ID" value="PPE73725.1"/>
    <property type="molecule type" value="Genomic_DNA"/>
</dbReference>
<gene>
    <name evidence="3" type="ORF">C3942_13110</name>
</gene>
<dbReference type="Pfam" id="PF17131">
    <property type="entry name" value="LolA_like"/>
    <property type="match status" value="1"/>
</dbReference>
<dbReference type="OrthoDB" id="9803781at2"/>
<dbReference type="AlphaFoldDB" id="A0A2S5TFG9"/>
<sequence length="364" mass="40110">MPPAPGAWSPGWPWRRPIGLRTATSTATTMPRRKPGSWRSARMRTRSACAAAKCPCRSCRPEKPRAASPLRSSARNPRRGCIILSRNKRLRSWRRQNRGWERVMTRILAGILLAAAPLLAPAQGAPAAGSAAAIVECMRANIPSSVQVKEVELIARDRTGGERQLRGRLYATNDKDRIKAMLKIGSPPDLAGAAYLMKEGTKSDEIYVFVPALNKVRRVTGGSMDGPLWGTDLSYNDLKQVQNAFYDPNAKLEGKATLDGTPVQVLQFSPQPDQASRYSSIRAWVEPKSCMALKAEFFEGQTVRKRFSGSAKDLRQAGPHWYLSDMLVADLKEGTQTRIKVTGVAADKDLADRLFNPSTFYVGN</sequence>
<dbReference type="InterPro" id="IPR033399">
    <property type="entry name" value="TP_0789-like"/>
</dbReference>
<comment type="caution">
    <text evidence="3">The sequence shown here is derived from an EMBL/GenBank/DDBJ whole genome shotgun (WGS) entry which is preliminary data.</text>
</comment>
<feature type="compositionally biased region" description="Low complexity" evidence="1">
    <location>
        <begin position="1"/>
        <end position="17"/>
    </location>
</feature>
<proteinExistence type="predicted"/>
<keyword evidence="4" id="KW-1185">Reference proteome</keyword>
<accession>A0A2S5TFG9</accession>
<evidence type="ECO:0000313" key="3">
    <source>
        <dbReference type="EMBL" id="PPE73725.1"/>
    </source>
</evidence>
<dbReference type="Gene3D" id="2.50.20.10">
    <property type="entry name" value="Lipoprotein localisation LolA/LolB/LppX"/>
    <property type="match status" value="1"/>
</dbReference>
<feature type="region of interest" description="Disordered" evidence="1">
    <location>
        <begin position="1"/>
        <end position="42"/>
    </location>
</feature>
<feature type="domain" description="Uncharacterized protein TP-0789" evidence="2">
    <location>
        <begin position="179"/>
        <end position="358"/>
    </location>
</feature>
<reference evidence="3 4" key="1">
    <citation type="submission" date="2018-02" db="EMBL/GenBank/DDBJ databases">
        <title>Genome sequencing of Solimonas sp. HR-BB.</title>
        <authorList>
            <person name="Lee Y."/>
            <person name="Jeon C.O."/>
        </authorList>
    </citation>
    <scope>NUCLEOTIDE SEQUENCE [LARGE SCALE GENOMIC DNA]</scope>
    <source>
        <strain evidence="3 4">HR-BB</strain>
    </source>
</reference>
<dbReference type="CDD" id="cd16329">
    <property type="entry name" value="LolA_like"/>
    <property type="match status" value="1"/>
</dbReference>
<evidence type="ECO:0000259" key="2">
    <source>
        <dbReference type="Pfam" id="PF17131"/>
    </source>
</evidence>
<evidence type="ECO:0000256" key="1">
    <source>
        <dbReference type="SAM" id="MobiDB-lite"/>
    </source>
</evidence>
<evidence type="ECO:0000313" key="4">
    <source>
        <dbReference type="Proteomes" id="UP000238220"/>
    </source>
</evidence>
<dbReference type="Proteomes" id="UP000238220">
    <property type="component" value="Unassembled WGS sequence"/>
</dbReference>